<name>A0A183F2R0_HELPZ</name>
<dbReference type="EMBL" id="UZAH01000299">
    <property type="protein sequence ID" value="VDO18818.1"/>
    <property type="molecule type" value="Genomic_DNA"/>
</dbReference>
<accession>A0A183F2R0</accession>
<dbReference type="Proteomes" id="UP000050761">
    <property type="component" value="Unassembled WGS sequence"/>
</dbReference>
<evidence type="ECO:0000313" key="2">
    <source>
        <dbReference type="Proteomes" id="UP000050761"/>
    </source>
</evidence>
<evidence type="ECO:0000313" key="1">
    <source>
        <dbReference type="EMBL" id="VDO18818.1"/>
    </source>
</evidence>
<keyword evidence="2" id="KW-1185">Reference proteome</keyword>
<gene>
    <name evidence="1" type="ORF">HPBE_LOCUS436</name>
</gene>
<dbReference type="WBParaSite" id="HPBE_0000043501-mRNA-1">
    <property type="protein sequence ID" value="HPBE_0000043501-mRNA-1"/>
    <property type="gene ID" value="HPBE_0000043501"/>
</dbReference>
<reference evidence="3" key="2">
    <citation type="submission" date="2019-09" db="UniProtKB">
        <authorList>
            <consortium name="WormBaseParasite"/>
        </authorList>
    </citation>
    <scope>IDENTIFICATION</scope>
</reference>
<sequence length="97" mass="10584">MVGERYRAIAVHKMLGGGCINDVNQQPPQRSVCSLADSGWNGPERRQKARKRIAAVGLDQKEYSTSVATIRTTRACVSGVLHEFCRPSLAAKVCRGL</sequence>
<dbReference type="AlphaFoldDB" id="A0A183F2R0"/>
<organism evidence="2 3">
    <name type="scientific">Heligmosomoides polygyrus</name>
    <name type="common">Parasitic roundworm</name>
    <dbReference type="NCBI Taxonomy" id="6339"/>
    <lineage>
        <taxon>Eukaryota</taxon>
        <taxon>Metazoa</taxon>
        <taxon>Ecdysozoa</taxon>
        <taxon>Nematoda</taxon>
        <taxon>Chromadorea</taxon>
        <taxon>Rhabditida</taxon>
        <taxon>Rhabditina</taxon>
        <taxon>Rhabditomorpha</taxon>
        <taxon>Strongyloidea</taxon>
        <taxon>Heligmosomidae</taxon>
        <taxon>Heligmosomoides</taxon>
    </lineage>
</organism>
<protein>
    <submittedName>
        <fullName evidence="1 3">Uncharacterized protein</fullName>
    </submittedName>
</protein>
<evidence type="ECO:0000313" key="3">
    <source>
        <dbReference type="WBParaSite" id="HPBE_0000043501-mRNA-1"/>
    </source>
</evidence>
<reference evidence="1 2" key="1">
    <citation type="submission" date="2018-11" db="EMBL/GenBank/DDBJ databases">
        <authorList>
            <consortium name="Pathogen Informatics"/>
        </authorList>
    </citation>
    <scope>NUCLEOTIDE SEQUENCE [LARGE SCALE GENOMIC DNA]</scope>
</reference>
<proteinExistence type="predicted"/>
<accession>A0A3P7WMM2</accession>